<dbReference type="NCBIfam" id="TIGR00350">
    <property type="entry name" value="lytR_cpsA_psr"/>
    <property type="match status" value="1"/>
</dbReference>
<keyword evidence="2" id="KW-1133">Transmembrane helix</keyword>
<dbReference type="PANTHER" id="PTHR33392:SF6">
    <property type="entry name" value="POLYISOPRENYL-TEICHOIC ACID--PEPTIDOGLYCAN TEICHOIC ACID TRANSFERASE TAGU"/>
    <property type="match status" value="1"/>
</dbReference>
<accession>A0A0H5SGP8</accession>
<dbReference type="AlphaFoldDB" id="A0A0H5SGP8"/>
<dbReference type="EMBL" id="CVTD020000015">
    <property type="protein sequence ID" value="CRZ34634.1"/>
    <property type="molecule type" value="Genomic_DNA"/>
</dbReference>
<protein>
    <recommendedName>
        <fullName evidence="3">Cell envelope-related transcriptional attenuator domain-containing protein</fullName>
    </recommendedName>
</protein>
<comment type="similarity">
    <text evidence="1">Belongs to the LytR/CpsA/Psr (LCP) family.</text>
</comment>
<organism evidence="4 5">
    <name type="scientific">Herbinix hemicellulosilytica</name>
    <dbReference type="NCBI Taxonomy" id="1564487"/>
    <lineage>
        <taxon>Bacteria</taxon>
        <taxon>Bacillati</taxon>
        <taxon>Bacillota</taxon>
        <taxon>Clostridia</taxon>
        <taxon>Lachnospirales</taxon>
        <taxon>Lachnospiraceae</taxon>
        <taxon>Herbinix</taxon>
    </lineage>
</organism>
<evidence type="ECO:0000313" key="5">
    <source>
        <dbReference type="Proteomes" id="UP000236497"/>
    </source>
</evidence>
<keyword evidence="2" id="KW-0472">Membrane</keyword>
<evidence type="ECO:0000256" key="1">
    <source>
        <dbReference type="ARBA" id="ARBA00006068"/>
    </source>
</evidence>
<dbReference type="PANTHER" id="PTHR33392">
    <property type="entry name" value="POLYISOPRENYL-TEICHOIC ACID--PEPTIDOGLYCAN TEICHOIC ACID TRANSFERASE TAGU"/>
    <property type="match status" value="1"/>
</dbReference>
<dbReference type="OrthoDB" id="27330at2"/>
<proteinExistence type="inferred from homology"/>
<evidence type="ECO:0000256" key="2">
    <source>
        <dbReference type="SAM" id="Phobius"/>
    </source>
</evidence>
<keyword evidence="2" id="KW-0812">Transmembrane</keyword>
<gene>
    <name evidence="4" type="ORF">HHT355_1433</name>
</gene>
<reference evidence="4 5" key="1">
    <citation type="submission" date="2015-06" db="EMBL/GenBank/DDBJ databases">
        <authorList>
            <person name="Wibberg Daniel"/>
        </authorList>
    </citation>
    <scope>NUCLEOTIDE SEQUENCE [LARGE SCALE GENOMIC DNA]</scope>
    <source>
        <strain evidence="4 5">T3/55T</strain>
    </source>
</reference>
<dbReference type="InterPro" id="IPR050922">
    <property type="entry name" value="LytR/CpsA/Psr_CW_biosynth"/>
</dbReference>
<name>A0A0H5SGP8_HERHM</name>
<evidence type="ECO:0000313" key="4">
    <source>
        <dbReference type="EMBL" id="CRZ34634.1"/>
    </source>
</evidence>
<feature type="domain" description="Cell envelope-related transcriptional attenuator" evidence="3">
    <location>
        <begin position="117"/>
        <end position="274"/>
    </location>
</feature>
<dbReference type="RefSeq" id="WP_103202724.1">
    <property type="nucleotide sequence ID" value="NZ_CVTD020000015.1"/>
</dbReference>
<evidence type="ECO:0000259" key="3">
    <source>
        <dbReference type="Pfam" id="PF03816"/>
    </source>
</evidence>
<dbReference type="Pfam" id="PF03816">
    <property type="entry name" value="LytR_cpsA_psr"/>
    <property type="match status" value="1"/>
</dbReference>
<feature type="transmembrane region" description="Helical" evidence="2">
    <location>
        <begin position="12"/>
        <end position="33"/>
    </location>
</feature>
<dbReference type="Gene3D" id="3.40.630.190">
    <property type="entry name" value="LCP protein"/>
    <property type="match status" value="1"/>
</dbReference>
<sequence>MLKRGSIRKILLISGALFISVLLIIAISVFFIIRSYIKKINIVSAVEETYIDEEELEPEPEDLFADITDSPKEEIDLIEERIRKNMEDNQTPIVNDDDVTNILLIGSDTRKKGGFGRSDAMIIVSINKRNKTITATSILRDIYLKIPGKKNNRINAAYALGGAGLLMDTIEKNFKIKVDRFVSVDFYAFIEIVDAVGGIKLDVTDKEVPIINNYVEELNRLNGQDEALDKLTGPGSYLLNGKQTLGYVRNRYIGTDFARTARQREVLEKIFNGVKGLSITRLNGLMNEILPEVTTNLTEGEIFSLILSLPTYALYDLQQLTVPVSNSYKNLRINNMAVLGIDFEKNIKEIRSKIYGAE</sequence>
<dbReference type="InterPro" id="IPR004474">
    <property type="entry name" value="LytR_CpsA_psr"/>
</dbReference>
<dbReference type="Proteomes" id="UP000236497">
    <property type="component" value="Unassembled WGS sequence"/>
</dbReference>
<keyword evidence="5" id="KW-1185">Reference proteome</keyword>